<dbReference type="RefSeq" id="XP_022109763.1">
    <property type="nucleotide sequence ID" value="XM_022254071.1"/>
</dbReference>
<evidence type="ECO:0000313" key="3">
    <source>
        <dbReference type="RefSeq" id="XP_022109763.1"/>
    </source>
</evidence>
<organism evidence="2 3">
    <name type="scientific">Acanthaster planci</name>
    <name type="common">Crown-of-thorns starfish</name>
    <dbReference type="NCBI Taxonomy" id="133434"/>
    <lineage>
        <taxon>Eukaryota</taxon>
        <taxon>Metazoa</taxon>
        <taxon>Echinodermata</taxon>
        <taxon>Eleutherozoa</taxon>
        <taxon>Asterozoa</taxon>
        <taxon>Asteroidea</taxon>
        <taxon>Valvatacea</taxon>
        <taxon>Valvatida</taxon>
        <taxon>Acanthasteridae</taxon>
        <taxon>Acanthaster</taxon>
    </lineage>
</organism>
<evidence type="ECO:0000313" key="2">
    <source>
        <dbReference type="Proteomes" id="UP000694845"/>
    </source>
</evidence>
<gene>
    <name evidence="3" type="primary">LOC110989570</name>
</gene>
<feature type="transmembrane region" description="Helical" evidence="1">
    <location>
        <begin position="125"/>
        <end position="145"/>
    </location>
</feature>
<dbReference type="Proteomes" id="UP000694845">
    <property type="component" value="Unplaced"/>
</dbReference>
<keyword evidence="1" id="KW-0812">Transmembrane</keyword>
<accession>A0A8B7ZW35</accession>
<dbReference type="OrthoDB" id="10167610at2759"/>
<keyword evidence="1" id="KW-0472">Membrane</keyword>
<keyword evidence="1" id="KW-1133">Transmembrane helix</keyword>
<protein>
    <submittedName>
        <fullName evidence="3">Uncharacterized protein LOC110989570</fullName>
    </submittedName>
</protein>
<dbReference type="AlphaFoldDB" id="A0A8B7ZW35"/>
<reference evidence="3" key="1">
    <citation type="submission" date="2025-08" db="UniProtKB">
        <authorList>
            <consortium name="RefSeq"/>
        </authorList>
    </citation>
    <scope>IDENTIFICATION</scope>
</reference>
<keyword evidence="2" id="KW-1185">Reference proteome</keyword>
<name>A0A8B7ZW35_ACAPL</name>
<proteinExistence type="predicted"/>
<dbReference type="GeneID" id="110989570"/>
<evidence type="ECO:0000256" key="1">
    <source>
        <dbReference type="SAM" id="Phobius"/>
    </source>
</evidence>
<sequence>MDQVKPAVHLRWIRLYLGGFTELNASTTTKPVVLPPYTGLSLRNNTYSTSASIQVNDVSDDAVYQCEAVGVAVGRGSRMTVHFTKNVHTTSTRDDMQPSIKQATTPALDYDVTITESEAAGINRGLIAVVAVLSVLCFTSIIYSIHVRINQLKCLFRKGCVCSSLPAPNDCSELNVPRTRLSVVR</sequence>
<dbReference type="KEGG" id="aplc:110989570"/>